<evidence type="ECO:0000313" key="1">
    <source>
        <dbReference type="EMBL" id="CAF0816561.1"/>
    </source>
</evidence>
<reference evidence="1" key="1">
    <citation type="submission" date="2021-02" db="EMBL/GenBank/DDBJ databases">
        <authorList>
            <person name="Nowell W R."/>
        </authorList>
    </citation>
    <scope>NUCLEOTIDE SEQUENCE</scope>
    <source>
        <strain evidence="1">Ploen Becks lab</strain>
    </source>
</reference>
<organism evidence="1 2">
    <name type="scientific">Brachionus calyciflorus</name>
    <dbReference type="NCBI Taxonomy" id="104777"/>
    <lineage>
        <taxon>Eukaryota</taxon>
        <taxon>Metazoa</taxon>
        <taxon>Spiralia</taxon>
        <taxon>Gnathifera</taxon>
        <taxon>Rotifera</taxon>
        <taxon>Eurotatoria</taxon>
        <taxon>Monogononta</taxon>
        <taxon>Pseudotrocha</taxon>
        <taxon>Ploima</taxon>
        <taxon>Brachionidae</taxon>
        <taxon>Brachionus</taxon>
    </lineage>
</organism>
<protein>
    <submittedName>
        <fullName evidence="1">Uncharacterized protein</fullName>
    </submittedName>
</protein>
<gene>
    <name evidence="1" type="ORF">OXX778_LOCUS7242</name>
</gene>
<dbReference type="EMBL" id="CAJNOC010000914">
    <property type="protein sequence ID" value="CAF0816561.1"/>
    <property type="molecule type" value="Genomic_DNA"/>
</dbReference>
<dbReference type="AlphaFoldDB" id="A0A813U0B7"/>
<dbReference type="OrthoDB" id="10000082at2759"/>
<proteinExistence type="predicted"/>
<accession>A0A813U0B7</accession>
<keyword evidence="2" id="KW-1185">Reference proteome</keyword>
<sequence>MFNYHSYNIDEQSDHWRCANRLCKVSATTKDGLAKLNGKEQRNSNTPPSVDDISDILLEGEFIVCQDGKSCFLLFDSKDDHRIIGFDSDACLNILSKSSTWHVDGTFKSAPGCYKQVFTIHAWFMDQIFI</sequence>
<comment type="caution">
    <text evidence="1">The sequence shown here is derived from an EMBL/GenBank/DDBJ whole genome shotgun (WGS) entry which is preliminary data.</text>
</comment>
<name>A0A813U0B7_9BILA</name>
<evidence type="ECO:0000313" key="2">
    <source>
        <dbReference type="Proteomes" id="UP000663879"/>
    </source>
</evidence>
<dbReference type="Proteomes" id="UP000663879">
    <property type="component" value="Unassembled WGS sequence"/>
</dbReference>